<dbReference type="GO" id="GO:0008483">
    <property type="term" value="F:transaminase activity"/>
    <property type="evidence" value="ECO:0007669"/>
    <property type="project" value="UniProtKB-KW"/>
</dbReference>
<dbReference type="Pfam" id="PF04864">
    <property type="entry name" value="Alliinase_C"/>
    <property type="match status" value="1"/>
</dbReference>
<dbReference type="SUPFAM" id="SSF53383">
    <property type="entry name" value="PLP-dependent transferases"/>
    <property type="match status" value="1"/>
</dbReference>
<name>A0AAV5HVV9_9ROSI</name>
<evidence type="ECO:0000256" key="2">
    <source>
        <dbReference type="ARBA" id="ARBA00022576"/>
    </source>
</evidence>
<dbReference type="GO" id="GO:0006520">
    <property type="term" value="P:amino acid metabolic process"/>
    <property type="evidence" value="ECO:0007669"/>
    <property type="project" value="TreeGrafter"/>
</dbReference>
<protein>
    <recommendedName>
        <fullName evidence="5">Alliinase C-terminal domain-containing protein</fullName>
    </recommendedName>
</protein>
<evidence type="ECO:0000256" key="4">
    <source>
        <dbReference type="SAM" id="Phobius"/>
    </source>
</evidence>
<keyword evidence="2" id="KW-0032">Aminotransferase</keyword>
<comment type="caution">
    <text evidence="6">The sequence shown here is derived from an EMBL/GenBank/DDBJ whole genome shotgun (WGS) entry which is preliminary data.</text>
</comment>
<keyword evidence="2" id="KW-0808">Transferase</keyword>
<organism evidence="6 7">
    <name type="scientific">Rubroshorea leprosula</name>
    <dbReference type="NCBI Taxonomy" id="152421"/>
    <lineage>
        <taxon>Eukaryota</taxon>
        <taxon>Viridiplantae</taxon>
        <taxon>Streptophyta</taxon>
        <taxon>Embryophyta</taxon>
        <taxon>Tracheophyta</taxon>
        <taxon>Spermatophyta</taxon>
        <taxon>Magnoliopsida</taxon>
        <taxon>eudicotyledons</taxon>
        <taxon>Gunneridae</taxon>
        <taxon>Pentapetalae</taxon>
        <taxon>rosids</taxon>
        <taxon>malvids</taxon>
        <taxon>Malvales</taxon>
        <taxon>Dipterocarpaceae</taxon>
        <taxon>Rubroshorea</taxon>
    </lineage>
</organism>
<keyword evidence="7" id="KW-1185">Reference proteome</keyword>
<dbReference type="PANTHER" id="PTHR43795">
    <property type="entry name" value="BIFUNCTIONAL ASPARTATE AMINOTRANSFERASE AND GLUTAMATE/ASPARTATE-PREPHENATE AMINOTRANSFERASE-RELATED"/>
    <property type="match status" value="1"/>
</dbReference>
<dbReference type="Proteomes" id="UP001054252">
    <property type="component" value="Unassembled WGS sequence"/>
</dbReference>
<dbReference type="PANTHER" id="PTHR43795:SF22">
    <property type="entry name" value="TRYPTOPHAN AMINOTRANSFERASE-RELATED PROTEIN 2"/>
    <property type="match status" value="1"/>
</dbReference>
<dbReference type="InterPro" id="IPR006948">
    <property type="entry name" value="Alliinase_C"/>
</dbReference>
<dbReference type="EMBL" id="BPVZ01000003">
    <property type="protein sequence ID" value="GKU89571.1"/>
    <property type="molecule type" value="Genomic_DNA"/>
</dbReference>
<comment type="cofactor">
    <cofactor evidence="1">
        <name>pyridoxal 5'-phosphate</name>
        <dbReference type="ChEBI" id="CHEBI:597326"/>
    </cofactor>
</comment>
<accession>A0AAV5HVV9</accession>
<keyword evidence="4" id="KW-0812">Transmembrane</keyword>
<evidence type="ECO:0000313" key="6">
    <source>
        <dbReference type="EMBL" id="GKU89571.1"/>
    </source>
</evidence>
<feature type="domain" description="Alliinase C-terminal" evidence="5">
    <location>
        <begin position="84"/>
        <end position="192"/>
    </location>
</feature>
<feature type="transmembrane region" description="Helical" evidence="4">
    <location>
        <begin position="12"/>
        <end position="30"/>
    </location>
</feature>
<reference evidence="6 7" key="1">
    <citation type="journal article" date="2021" name="Commun. Biol.">
        <title>The genome of Shorea leprosula (Dipterocarpaceae) highlights the ecological relevance of drought in aseasonal tropical rainforests.</title>
        <authorList>
            <person name="Ng K.K.S."/>
            <person name="Kobayashi M.J."/>
            <person name="Fawcett J.A."/>
            <person name="Hatakeyama M."/>
            <person name="Paape T."/>
            <person name="Ng C.H."/>
            <person name="Ang C.C."/>
            <person name="Tnah L.H."/>
            <person name="Lee C.T."/>
            <person name="Nishiyama T."/>
            <person name="Sese J."/>
            <person name="O'Brien M.J."/>
            <person name="Copetti D."/>
            <person name="Mohd Noor M.I."/>
            <person name="Ong R.C."/>
            <person name="Putra M."/>
            <person name="Sireger I.Z."/>
            <person name="Indrioko S."/>
            <person name="Kosugi Y."/>
            <person name="Izuno A."/>
            <person name="Isagi Y."/>
            <person name="Lee S.L."/>
            <person name="Shimizu K.K."/>
        </authorList>
    </citation>
    <scope>NUCLEOTIDE SEQUENCE [LARGE SCALE GENOMIC DNA]</scope>
    <source>
        <strain evidence="6">214</strain>
    </source>
</reference>
<dbReference type="Gene3D" id="2.10.25.30">
    <property type="entry name" value="EGF-like, alliinase"/>
    <property type="match status" value="1"/>
</dbReference>
<dbReference type="Gene3D" id="3.40.640.10">
    <property type="entry name" value="Type I PLP-dependent aspartate aminotransferase-like (Major domain)"/>
    <property type="match status" value="1"/>
</dbReference>
<evidence type="ECO:0000256" key="3">
    <source>
        <dbReference type="ARBA" id="ARBA00022898"/>
    </source>
</evidence>
<dbReference type="InterPro" id="IPR015424">
    <property type="entry name" value="PyrdxlP-dep_Trfase"/>
</dbReference>
<keyword evidence="4" id="KW-0472">Membrane</keyword>
<evidence type="ECO:0000256" key="1">
    <source>
        <dbReference type="ARBA" id="ARBA00001933"/>
    </source>
</evidence>
<keyword evidence="4" id="KW-1133">Transmembrane helix</keyword>
<evidence type="ECO:0000313" key="7">
    <source>
        <dbReference type="Proteomes" id="UP001054252"/>
    </source>
</evidence>
<sequence length="209" mass="23216">MARFSTIFTARNLLVLSVAFNATLLLRFFHESRIGSLHGLYPVILNEGREHRPPLSQRSRLTTAETSLLSSSAATAEENEDRVINLDHGDPTMYETYWRGMGDRTTIVIPGWQTMSYFSDTRNLCWFLEPEFAQQVVRLHKVVGNAVTGNHHIVVGTGSSQLIQAALYALSPKDAMDPIPVVSTAPYYSVINFVSPSILANTVTFTVKA</sequence>
<dbReference type="AlphaFoldDB" id="A0AAV5HVV9"/>
<gene>
    <name evidence="6" type="ORF">SLEP1_g3695</name>
</gene>
<evidence type="ECO:0000259" key="5">
    <source>
        <dbReference type="Pfam" id="PF04864"/>
    </source>
</evidence>
<keyword evidence="3" id="KW-0663">Pyridoxal phosphate</keyword>
<proteinExistence type="predicted"/>
<dbReference type="InterPro" id="IPR050478">
    <property type="entry name" value="Ethylene_sulfur-biosynth"/>
</dbReference>
<dbReference type="GO" id="GO:0016846">
    <property type="term" value="F:carbon-sulfur lyase activity"/>
    <property type="evidence" value="ECO:0007669"/>
    <property type="project" value="InterPro"/>
</dbReference>
<dbReference type="InterPro" id="IPR015421">
    <property type="entry name" value="PyrdxlP-dep_Trfase_major"/>
</dbReference>
<dbReference type="InterPro" id="IPR037029">
    <property type="entry name" value="Alliinase_N_sf"/>
</dbReference>